<sequence length="60" mass="6028">MMRVERGGSNSADASAQIIAGEIETGCRRPSFPGMPCGIAGGAGLSGEDGHAGQSQSNYE</sequence>
<proteinExistence type="predicted"/>
<dbReference type="EMBL" id="LHZU01000135">
    <property type="protein sequence ID" value="KXV58750.1"/>
    <property type="molecule type" value="Genomic_DNA"/>
</dbReference>
<feature type="region of interest" description="Disordered" evidence="1">
    <location>
        <begin position="39"/>
        <end position="60"/>
    </location>
</feature>
<comment type="caution">
    <text evidence="2">The sequence shown here is derived from an EMBL/GenBank/DDBJ whole genome shotgun (WGS) entry which is preliminary data.</text>
</comment>
<evidence type="ECO:0000313" key="3">
    <source>
        <dbReference type="Proteomes" id="UP000075360"/>
    </source>
</evidence>
<reference evidence="2 3" key="1">
    <citation type="submission" date="2015-06" db="EMBL/GenBank/DDBJ databases">
        <title>Improved classification and identification of acetic acid bacteria using matrix-assisted laser desorption/ionization time-of-flight mass spectrometry; Gluconobacter nephelii and Gluconobacter uchimurae are later heterotypic synonyms of Gluconobacter japonicus and Gluconobacter oxydans, respectively.</title>
        <authorList>
            <person name="Li L."/>
            <person name="Cleenwerck I."/>
            <person name="De Vuyst L."/>
            <person name="Vandamme P."/>
        </authorList>
    </citation>
    <scope>NUCLEOTIDE SEQUENCE [LARGE SCALE GENOMIC DNA]</scope>
    <source>
        <strain evidence="2 3">LMG 23690</strain>
    </source>
</reference>
<evidence type="ECO:0000313" key="2">
    <source>
        <dbReference type="EMBL" id="KXV58750.1"/>
    </source>
</evidence>
<accession>A0A149U059</accession>
<gene>
    <name evidence="2" type="ORF">AD948_10450</name>
</gene>
<name>A0A149U059_9PROT</name>
<dbReference type="Proteomes" id="UP000075360">
    <property type="component" value="Unassembled WGS sequence"/>
</dbReference>
<organism evidence="2 3">
    <name type="scientific">Acetobacter senegalensis</name>
    <dbReference type="NCBI Taxonomy" id="446692"/>
    <lineage>
        <taxon>Bacteria</taxon>
        <taxon>Pseudomonadati</taxon>
        <taxon>Pseudomonadota</taxon>
        <taxon>Alphaproteobacteria</taxon>
        <taxon>Acetobacterales</taxon>
        <taxon>Acetobacteraceae</taxon>
        <taxon>Acetobacter</taxon>
    </lineage>
</organism>
<protein>
    <submittedName>
        <fullName evidence="2">Uncharacterized protein</fullName>
    </submittedName>
</protein>
<evidence type="ECO:0000256" key="1">
    <source>
        <dbReference type="SAM" id="MobiDB-lite"/>
    </source>
</evidence>
<dbReference type="AlphaFoldDB" id="A0A149U059"/>